<dbReference type="PROSITE" id="PS50006">
    <property type="entry name" value="FHA_DOMAIN"/>
    <property type="match status" value="1"/>
</dbReference>
<dbReference type="Gene3D" id="2.60.200.20">
    <property type="match status" value="1"/>
</dbReference>
<dbReference type="AlphaFoldDB" id="A0A176S3N9"/>
<dbReference type="EMBL" id="LUTY01000892">
    <property type="protein sequence ID" value="OAD22526.1"/>
    <property type="molecule type" value="Genomic_DNA"/>
</dbReference>
<feature type="compositionally biased region" description="Basic and acidic residues" evidence="1">
    <location>
        <begin position="160"/>
        <end position="175"/>
    </location>
</feature>
<feature type="region of interest" description="Disordered" evidence="1">
    <location>
        <begin position="127"/>
        <end position="175"/>
    </location>
</feature>
<evidence type="ECO:0000256" key="1">
    <source>
        <dbReference type="SAM" id="MobiDB-lite"/>
    </source>
</evidence>
<protein>
    <submittedName>
        <fullName evidence="3">Type VI secretion system fha domain protein</fullName>
    </submittedName>
</protein>
<keyword evidence="4" id="KW-1185">Reference proteome</keyword>
<dbReference type="InterPro" id="IPR008984">
    <property type="entry name" value="SMAD_FHA_dom_sf"/>
</dbReference>
<accession>A0A176S3N9</accession>
<reference evidence="3 4" key="1">
    <citation type="submission" date="2016-05" db="EMBL/GenBank/DDBJ databases">
        <title>Single-cell genome of chain-forming Candidatus Thiomargarita nelsonii and comparison to other large sulfur-oxidizing bacteria.</title>
        <authorList>
            <person name="Winkel M."/>
            <person name="Salman V."/>
            <person name="Woyke T."/>
            <person name="Schulz-Vogt H."/>
            <person name="Richter M."/>
            <person name="Flood B."/>
            <person name="Bailey J."/>
            <person name="Amann R."/>
            <person name="Mussmann M."/>
        </authorList>
    </citation>
    <scope>NUCLEOTIDE SEQUENCE [LARGE SCALE GENOMIC DNA]</scope>
    <source>
        <strain evidence="3 4">THI036</strain>
    </source>
</reference>
<gene>
    <name evidence="3" type="ORF">THIOM_001667</name>
</gene>
<dbReference type="InterPro" id="IPR046883">
    <property type="entry name" value="T6SS_FHA_C"/>
</dbReference>
<organism evidence="3 4">
    <name type="scientific">Candidatus Thiomargarita nelsonii</name>
    <dbReference type="NCBI Taxonomy" id="1003181"/>
    <lineage>
        <taxon>Bacteria</taxon>
        <taxon>Pseudomonadati</taxon>
        <taxon>Pseudomonadota</taxon>
        <taxon>Gammaproteobacteria</taxon>
        <taxon>Thiotrichales</taxon>
        <taxon>Thiotrichaceae</taxon>
        <taxon>Thiomargarita</taxon>
    </lineage>
</organism>
<dbReference type="Pfam" id="PF00498">
    <property type="entry name" value="FHA"/>
    <property type="match status" value="1"/>
</dbReference>
<evidence type="ECO:0000313" key="3">
    <source>
        <dbReference type="EMBL" id="OAD22526.1"/>
    </source>
</evidence>
<evidence type="ECO:0000313" key="4">
    <source>
        <dbReference type="Proteomes" id="UP000076962"/>
    </source>
</evidence>
<feature type="domain" description="FHA" evidence="2">
    <location>
        <begin position="45"/>
        <end position="95"/>
    </location>
</feature>
<evidence type="ECO:0000259" key="2">
    <source>
        <dbReference type="PROSITE" id="PS50006"/>
    </source>
</evidence>
<dbReference type="Pfam" id="PF20232">
    <property type="entry name" value="T6SS_FHA_C"/>
    <property type="match status" value="1"/>
</dbReference>
<name>A0A176S3N9_9GAMM</name>
<dbReference type="CDD" id="cd00060">
    <property type="entry name" value="FHA"/>
    <property type="match status" value="1"/>
</dbReference>
<feature type="compositionally biased region" description="Low complexity" evidence="1">
    <location>
        <begin position="144"/>
        <end position="158"/>
    </location>
</feature>
<dbReference type="InterPro" id="IPR000253">
    <property type="entry name" value="FHA_dom"/>
</dbReference>
<dbReference type="SUPFAM" id="SSF49879">
    <property type="entry name" value="SMAD/FHA domain"/>
    <property type="match status" value="1"/>
</dbReference>
<sequence length="343" mass="38269">MPPGPPGGAQETIDAKIPTVTLQIIEPQDLPPEQKSYITFDTQGGTIGLSTDNDWVLADNEHYISGEHATIQYREDGYYIVDRSSNGTSLKSLGQAEAEEFRDEERKLNDGDLLYIDKYGIEVTLEERNEDSIPKPIPKPTGEPPTASTKTRTPTTNTQKDPDEQEKLLSSKRSGDDQDAIAAFLKGAGLTNISIDQLDPDLMRTLGQAFREMMEGIIKLIEARKAFKIGANIEGTRFRAGANNPLKNNRDPSMVLEIMLLKRQGYIPMLDSLQEAFEDIEAHLIGMGSGILTSLENTLERLSPREIEMLVEQEHKKKWFNADSQKWKTVPSGYDLVGTRDCK</sequence>
<dbReference type="Proteomes" id="UP000076962">
    <property type="component" value="Unassembled WGS sequence"/>
</dbReference>
<proteinExistence type="predicted"/>
<comment type="caution">
    <text evidence="3">The sequence shown here is derived from an EMBL/GenBank/DDBJ whole genome shotgun (WGS) entry which is preliminary data.</text>
</comment>